<feature type="region of interest" description="Disordered" evidence="1">
    <location>
        <begin position="242"/>
        <end position="268"/>
    </location>
</feature>
<comment type="caution">
    <text evidence="2">The sequence shown here is derived from an EMBL/GenBank/DDBJ whole genome shotgun (WGS) entry which is preliminary data.</text>
</comment>
<organism evidence="2 3">
    <name type="scientific">Meripilus lineatus</name>
    <dbReference type="NCBI Taxonomy" id="2056292"/>
    <lineage>
        <taxon>Eukaryota</taxon>
        <taxon>Fungi</taxon>
        <taxon>Dikarya</taxon>
        <taxon>Basidiomycota</taxon>
        <taxon>Agaricomycotina</taxon>
        <taxon>Agaricomycetes</taxon>
        <taxon>Polyporales</taxon>
        <taxon>Meripilaceae</taxon>
        <taxon>Meripilus</taxon>
    </lineage>
</organism>
<evidence type="ECO:0000313" key="3">
    <source>
        <dbReference type="Proteomes" id="UP001212997"/>
    </source>
</evidence>
<feature type="compositionally biased region" description="Polar residues" evidence="1">
    <location>
        <begin position="517"/>
        <end position="527"/>
    </location>
</feature>
<feature type="region of interest" description="Disordered" evidence="1">
    <location>
        <begin position="509"/>
        <end position="558"/>
    </location>
</feature>
<accession>A0AAD5V4B6</accession>
<feature type="region of interest" description="Disordered" evidence="1">
    <location>
        <begin position="284"/>
        <end position="414"/>
    </location>
</feature>
<dbReference type="AlphaFoldDB" id="A0AAD5V4B6"/>
<dbReference type="Proteomes" id="UP001212997">
    <property type="component" value="Unassembled WGS sequence"/>
</dbReference>
<feature type="compositionally biased region" description="Polar residues" evidence="1">
    <location>
        <begin position="369"/>
        <end position="378"/>
    </location>
</feature>
<sequence length="558" mass="64380">MSSNYREPTHPVEVRGVLEIKALSDLSEEGYRTLEDAIRARNPRFTLAGIYENRSRATRNRDLNVKIIIRAVKKMAVVYLIGDLVPNGLYMKTSDQQRFYEVVSMHRTTYNKSSLYFQRYRALRVLRDVCEYDAATSEEPTPQASRTPEWFSRMYIRYVDNAYDNEEAAIHLSSDSETEDLSVRLRPNLNRARRSPSRSAVEQLLLRHKRWLIEDQGKTRPSFRYFDIDIWKRWTSRIRDTESASPIPHSPSPSPTPAPLPDIQHAPQPEVDDLEDMYAELDPVPVKDEENEMDVDIIQPQDEDDDLPEYQSSSPSPAPEVITNRKGKRKASPESDDNPLPSPAHQEEEAYDDDDDDYNDDGGDWDQLVPSSPAQIQDENYRGYDEDFSPASTPDWLSGSDDDPANRSPTPPSPTLLATIPHFFFHPPKLPGFSFKWYCPVEDCTYLIDLLSLSDENRQAIHRHDVRRLERGGWNLGDEWVLKCFGAMVSKHWTEHLNRLGIQAQKTRVQWKHPESHPSTQPKSRSQTVKREKSPEAIPPQAAENDQPRILIKQESEW</sequence>
<proteinExistence type="predicted"/>
<feature type="compositionally biased region" description="Acidic residues" evidence="1">
    <location>
        <begin position="349"/>
        <end position="364"/>
    </location>
</feature>
<gene>
    <name evidence="2" type="ORF">NLI96_g5898</name>
</gene>
<feature type="compositionally biased region" description="Pro residues" evidence="1">
    <location>
        <begin position="248"/>
        <end position="260"/>
    </location>
</feature>
<protein>
    <submittedName>
        <fullName evidence="2">Uncharacterized protein</fullName>
    </submittedName>
</protein>
<keyword evidence="3" id="KW-1185">Reference proteome</keyword>
<reference evidence="2" key="1">
    <citation type="submission" date="2022-07" db="EMBL/GenBank/DDBJ databases">
        <title>Genome Sequence of Physisporinus lineatus.</title>
        <authorList>
            <person name="Buettner E."/>
        </authorList>
    </citation>
    <scope>NUCLEOTIDE SEQUENCE</scope>
    <source>
        <strain evidence="2">VT162</strain>
    </source>
</reference>
<name>A0AAD5V4B6_9APHY</name>
<evidence type="ECO:0000256" key="1">
    <source>
        <dbReference type="SAM" id="MobiDB-lite"/>
    </source>
</evidence>
<dbReference type="EMBL" id="JANAWD010000203">
    <property type="protein sequence ID" value="KAJ3484061.1"/>
    <property type="molecule type" value="Genomic_DNA"/>
</dbReference>
<feature type="compositionally biased region" description="Acidic residues" evidence="1">
    <location>
        <begin position="289"/>
        <end position="308"/>
    </location>
</feature>
<evidence type="ECO:0000313" key="2">
    <source>
        <dbReference type="EMBL" id="KAJ3484061.1"/>
    </source>
</evidence>